<dbReference type="EMBL" id="MN988482">
    <property type="protein sequence ID" value="QIG67625.1"/>
    <property type="molecule type" value="Genomic_DNA"/>
</dbReference>
<dbReference type="Proteomes" id="UP000612501">
    <property type="component" value="Segment"/>
</dbReference>
<protein>
    <submittedName>
        <fullName evidence="1">Uncharacterized protein</fullName>
    </submittedName>
</protein>
<evidence type="ECO:0000313" key="2">
    <source>
        <dbReference type="Proteomes" id="UP000612501"/>
    </source>
</evidence>
<organism evidence="1 2">
    <name type="scientific">Rhizobium phage RHph_Y17</name>
    <dbReference type="NCBI Taxonomy" id="2509771"/>
    <lineage>
        <taxon>Viruses</taxon>
        <taxon>Duplodnaviria</taxon>
        <taxon>Heunggongvirae</taxon>
        <taxon>Uroviricota</taxon>
        <taxon>Caudoviricetes</taxon>
        <taxon>Kleczkowskavirus</taxon>
        <taxon>Kleczkowskavirus RHEph4</taxon>
    </lineage>
</organism>
<proteinExistence type="predicted"/>
<name>A0A7S5QXB0_9CAUD</name>
<evidence type="ECO:0000313" key="1">
    <source>
        <dbReference type="EMBL" id="QIG67625.1"/>
    </source>
</evidence>
<sequence>MAKFNKFRKGASTFVCECCGHHTRETGQTLGAKICYACFELAGLENMLSDDGEEQFAKVGADEVKSWMNEIRKRSEAEFERAKESFSSLAPYFPSDEDFTTEAPLLATQVATDHSVKGAVAICKAILAANPQITRKAFIAEAGKQGVIKATAGTQFARIKKGA</sequence>
<accession>A0A7S5QXB0</accession>
<gene>
    <name evidence="1" type="ORF">EVB51_008</name>
</gene>
<reference evidence="1" key="1">
    <citation type="submission" date="2020-01" db="EMBL/GenBank/DDBJ databases">
        <title>Patterns of diversity and host range of bacteriophage communities associated with bean-nodulatin bacteria.</title>
        <authorList>
            <person name="Vann Cauwenberghe J."/>
            <person name="Santamaria R.I."/>
            <person name="Bustos P."/>
            <person name="Juarez S."/>
            <person name="Gonzalez V."/>
        </authorList>
    </citation>
    <scope>NUCLEOTIDE SEQUENCE</scope>
</reference>